<dbReference type="GO" id="GO:0005634">
    <property type="term" value="C:nucleus"/>
    <property type="evidence" value="ECO:0007669"/>
    <property type="project" value="UniProtKB-SubCell"/>
</dbReference>
<protein>
    <submittedName>
        <fullName evidence="7">Putative WRKY transcription factor 70</fullName>
    </submittedName>
</protein>
<dbReference type="InterPro" id="IPR003657">
    <property type="entry name" value="WRKY_dom"/>
</dbReference>
<dbReference type="InterPro" id="IPR036576">
    <property type="entry name" value="WRKY_dom_sf"/>
</dbReference>
<evidence type="ECO:0000313" key="7">
    <source>
        <dbReference type="EMBL" id="KAF3321858.1"/>
    </source>
</evidence>
<dbReference type="GO" id="GO:0003700">
    <property type="term" value="F:DNA-binding transcription factor activity"/>
    <property type="evidence" value="ECO:0007669"/>
    <property type="project" value="InterPro"/>
</dbReference>
<evidence type="ECO:0000256" key="3">
    <source>
        <dbReference type="ARBA" id="ARBA00023125"/>
    </source>
</evidence>
<reference evidence="7" key="1">
    <citation type="submission" date="2020-01" db="EMBL/GenBank/DDBJ databases">
        <title>Genome sequence of Kobresia littledalei, the first chromosome-level genome in the family Cyperaceae.</title>
        <authorList>
            <person name="Qu G."/>
        </authorList>
    </citation>
    <scope>NUCLEOTIDE SEQUENCE</scope>
    <source>
        <strain evidence="7">C.B.Clarke</strain>
        <tissue evidence="7">Leaf</tissue>
    </source>
</reference>
<dbReference type="Pfam" id="PF03106">
    <property type="entry name" value="WRKY"/>
    <property type="match status" value="1"/>
</dbReference>
<keyword evidence="4" id="KW-0804">Transcription</keyword>
<dbReference type="PROSITE" id="PS50811">
    <property type="entry name" value="WRKY"/>
    <property type="match status" value="1"/>
</dbReference>
<dbReference type="OrthoDB" id="2021064at2759"/>
<dbReference type="AlphaFoldDB" id="A0A833QE83"/>
<keyword evidence="3" id="KW-0238">DNA-binding</keyword>
<evidence type="ECO:0000259" key="6">
    <source>
        <dbReference type="PROSITE" id="PS50811"/>
    </source>
</evidence>
<evidence type="ECO:0000256" key="2">
    <source>
        <dbReference type="ARBA" id="ARBA00023015"/>
    </source>
</evidence>
<name>A0A833QE83_9POAL</name>
<feature type="domain" description="WRKY" evidence="6">
    <location>
        <begin position="115"/>
        <end position="176"/>
    </location>
</feature>
<dbReference type="PANTHER" id="PTHR31282">
    <property type="entry name" value="WRKY TRANSCRIPTION FACTOR 21-RELATED"/>
    <property type="match status" value="1"/>
</dbReference>
<dbReference type="EMBL" id="SWLB01000026">
    <property type="protein sequence ID" value="KAF3321858.1"/>
    <property type="molecule type" value="Genomic_DNA"/>
</dbReference>
<keyword evidence="8" id="KW-1185">Reference proteome</keyword>
<evidence type="ECO:0000313" key="8">
    <source>
        <dbReference type="Proteomes" id="UP000623129"/>
    </source>
</evidence>
<evidence type="ECO:0000256" key="1">
    <source>
        <dbReference type="ARBA" id="ARBA00004123"/>
    </source>
</evidence>
<dbReference type="SMART" id="SM00774">
    <property type="entry name" value="WRKY"/>
    <property type="match status" value="1"/>
</dbReference>
<accession>A0A833QE83</accession>
<gene>
    <name evidence="7" type="ORF">FCM35_KLT14074</name>
</gene>
<dbReference type="InterPro" id="IPR044810">
    <property type="entry name" value="WRKY_plant"/>
</dbReference>
<dbReference type="Gene3D" id="2.20.25.80">
    <property type="entry name" value="WRKY domain"/>
    <property type="match status" value="1"/>
</dbReference>
<sequence length="239" mass="27135">MSLLNRMAKDASCSMNDLQCDHRMAIEGIKRGQELTNQLRDALGFAATSEPVSKLFNGLHSSLYNALSGIQCACNASSSKSQKRKKHLLEEDNQGVNLKRRNIEASIVTTTPHYDGLEWRKYGEKHINGSRHERCYYRCTYSTELKCPAKKTIQREDGSTDPPVYSVIYYNCHTCNYGSGEHTPFVIDSSNFSKEDIITRAARQKAASFEDHERQMHHSGPSSVDFDMLRKFGMETDQH</sequence>
<dbReference type="SUPFAM" id="SSF118290">
    <property type="entry name" value="WRKY DNA-binding domain"/>
    <property type="match status" value="1"/>
</dbReference>
<organism evidence="7 8">
    <name type="scientific">Carex littledalei</name>
    <dbReference type="NCBI Taxonomy" id="544730"/>
    <lineage>
        <taxon>Eukaryota</taxon>
        <taxon>Viridiplantae</taxon>
        <taxon>Streptophyta</taxon>
        <taxon>Embryophyta</taxon>
        <taxon>Tracheophyta</taxon>
        <taxon>Spermatophyta</taxon>
        <taxon>Magnoliopsida</taxon>
        <taxon>Liliopsida</taxon>
        <taxon>Poales</taxon>
        <taxon>Cyperaceae</taxon>
        <taxon>Cyperoideae</taxon>
        <taxon>Cariceae</taxon>
        <taxon>Carex</taxon>
        <taxon>Carex subgen. Euthyceras</taxon>
    </lineage>
</organism>
<keyword evidence="5" id="KW-0539">Nucleus</keyword>
<proteinExistence type="predicted"/>
<dbReference type="GO" id="GO:0043565">
    <property type="term" value="F:sequence-specific DNA binding"/>
    <property type="evidence" value="ECO:0007669"/>
    <property type="project" value="InterPro"/>
</dbReference>
<comment type="subcellular location">
    <subcellularLocation>
        <location evidence="1">Nucleus</location>
    </subcellularLocation>
</comment>
<evidence type="ECO:0000256" key="5">
    <source>
        <dbReference type="ARBA" id="ARBA00023242"/>
    </source>
</evidence>
<dbReference type="Proteomes" id="UP000623129">
    <property type="component" value="Unassembled WGS sequence"/>
</dbReference>
<keyword evidence="2" id="KW-0805">Transcription regulation</keyword>
<comment type="caution">
    <text evidence="7">The sequence shown here is derived from an EMBL/GenBank/DDBJ whole genome shotgun (WGS) entry which is preliminary data.</text>
</comment>
<evidence type="ECO:0000256" key="4">
    <source>
        <dbReference type="ARBA" id="ARBA00023163"/>
    </source>
</evidence>